<comment type="subunit">
    <text evidence="4 6">Homodimer.</text>
</comment>
<evidence type="ECO:0000256" key="6">
    <source>
        <dbReference type="PIRNR" id="PIRNR038800"/>
    </source>
</evidence>
<comment type="pathway">
    <text evidence="4 6">Amino-acid degradation; L-kynurenine degradation; L-alanine and anthranilate from L-kynurenine: step 1/1.</text>
</comment>
<dbReference type="UniPathway" id="UPA00334">
    <property type="reaction ID" value="UER00455"/>
</dbReference>
<dbReference type="InterPro" id="IPR015422">
    <property type="entry name" value="PyrdxlP-dep_Trfase_small"/>
</dbReference>
<dbReference type="GO" id="GO:0005737">
    <property type="term" value="C:cytoplasm"/>
    <property type="evidence" value="ECO:0007669"/>
    <property type="project" value="UniProtKB-UniRule"/>
</dbReference>
<dbReference type="EC" id="3.7.1.3" evidence="4 5"/>
<feature type="binding site" evidence="4">
    <location>
        <position position="211"/>
    </location>
    <ligand>
        <name>pyridoxal 5'-phosphate</name>
        <dbReference type="ChEBI" id="CHEBI:597326"/>
    </ligand>
</feature>
<comment type="similarity">
    <text evidence="4 6">Belongs to the kynureninase family.</text>
</comment>
<dbReference type="HOGENOM" id="CLU_003433_4_0_9"/>
<name>A0A060M2E6_9BACI</name>
<keyword evidence="1 4" id="KW-0662">Pyridine nucleotide biosynthesis</keyword>
<gene>
    <name evidence="4" type="primary">kynU</name>
    <name evidence="7" type="ORF">BleG1_1691</name>
</gene>
<dbReference type="PANTHER" id="PTHR14084">
    <property type="entry name" value="KYNURENINASE"/>
    <property type="match status" value="1"/>
</dbReference>
<dbReference type="GO" id="GO:0019441">
    <property type="term" value="P:L-tryptophan catabolic process to kynurenine"/>
    <property type="evidence" value="ECO:0007669"/>
    <property type="project" value="TreeGrafter"/>
</dbReference>
<organism evidence="7 8">
    <name type="scientific">Shouchella lehensis G1</name>
    <dbReference type="NCBI Taxonomy" id="1246626"/>
    <lineage>
        <taxon>Bacteria</taxon>
        <taxon>Bacillati</taxon>
        <taxon>Bacillota</taxon>
        <taxon>Bacilli</taxon>
        <taxon>Bacillales</taxon>
        <taxon>Bacillaceae</taxon>
        <taxon>Shouchella</taxon>
    </lineage>
</organism>
<dbReference type="InterPro" id="IPR015421">
    <property type="entry name" value="PyrdxlP-dep_Trfase_major"/>
</dbReference>
<sequence>MDTSKQYAARLDATDALAPYQKEFYLNKDTIYMDGNSLGLLSKRAEQTVLQVLEDWKTYGIDGWTDGQYPWFTLSEKLGSSMAPLIGASAEEVLAMGSTTINLHQLLATFYQPTADRYVIVSEALSFPTDLYAIHSHLDLHSISHKEGLRLIESQDGHTLSEEEIIASFDNDVAVVILSSVLYRSGQLLSLERLTKAAHDKGILIGFDLCHSIGSVPHQLKQWDVDFAFWCTYKHLNGGPGSVGGLFVHEKHHTALPGLRGWFGSDKSKQFDMSPLFHKSASVGSYQLGTPHLLSMAPLIGSLDMFTEVGIEAIRKKSLALTHYLRYLLNQLPDTQSFTISTPVHDKERGGHLLLEHPEAARICKALKSHGIIPDFRSPNGVRIAPVALYNSFTDVYKTAQTLAAIMKNKTYIQFENKRGVIA</sequence>
<evidence type="ECO:0000256" key="1">
    <source>
        <dbReference type="ARBA" id="ARBA00022642"/>
    </source>
</evidence>
<dbReference type="PATRIC" id="fig|1246626.3.peg.1683"/>
<feature type="binding site" evidence="4">
    <location>
        <position position="290"/>
    </location>
    <ligand>
        <name>pyridoxal 5'-phosphate</name>
        <dbReference type="ChEBI" id="CHEBI:597326"/>
    </ligand>
</feature>
<evidence type="ECO:0000313" key="7">
    <source>
        <dbReference type="EMBL" id="AIC94269.1"/>
    </source>
</evidence>
<comment type="pathway">
    <text evidence="4 6">Cofactor biosynthesis; NAD(+) biosynthesis; quinolinate from L-kynurenine: step 2/3.</text>
</comment>
<evidence type="ECO:0000313" key="8">
    <source>
        <dbReference type="Proteomes" id="UP000027142"/>
    </source>
</evidence>
<dbReference type="GO" id="GO:0043420">
    <property type="term" value="P:anthranilate metabolic process"/>
    <property type="evidence" value="ECO:0007669"/>
    <property type="project" value="TreeGrafter"/>
</dbReference>
<feature type="binding site" evidence="4">
    <location>
        <position position="100"/>
    </location>
    <ligand>
        <name>pyridoxal 5'-phosphate</name>
        <dbReference type="ChEBI" id="CHEBI:597326"/>
    </ligand>
</feature>
<dbReference type="Proteomes" id="UP000027142">
    <property type="component" value="Chromosome"/>
</dbReference>
<dbReference type="InterPro" id="IPR010111">
    <property type="entry name" value="Kynureninase"/>
</dbReference>
<dbReference type="GO" id="GO:0019805">
    <property type="term" value="P:quinolinate biosynthetic process"/>
    <property type="evidence" value="ECO:0007669"/>
    <property type="project" value="UniProtKB-UniRule"/>
</dbReference>
<comment type="catalytic activity">
    <reaction evidence="6">
        <text>3-hydroxy-L-kynurenine + H2O = 3-hydroxyanthranilate + L-alanine + H(+)</text>
        <dbReference type="Rhea" id="RHEA:25143"/>
        <dbReference type="ChEBI" id="CHEBI:15377"/>
        <dbReference type="ChEBI" id="CHEBI:15378"/>
        <dbReference type="ChEBI" id="CHEBI:36559"/>
        <dbReference type="ChEBI" id="CHEBI:57972"/>
        <dbReference type="ChEBI" id="CHEBI:58125"/>
        <dbReference type="EC" id="3.7.1.3"/>
    </reaction>
</comment>
<feature type="binding site" evidence="4">
    <location>
        <begin position="127"/>
        <end position="130"/>
    </location>
    <ligand>
        <name>pyridoxal 5'-phosphate</name>
        <dbReference type="ChEBI" id="CHEBI:597326"/>
    </ligand>
</feature>
<dbReference type="Pfam" id="PF22580">
    <property type="entry name" value="KYNU_C"/>
    <property type="match status" value="1"/>
</dbReference>
<evidence type="ECO:0000256" key="5">
    <source>
        <dbReference type="NCBIfam" id="TIGR01814"/>
    </source>
</evidence>
<reference evidence="7 8" key="1">
    <citation type="journal article" date="2014" name="Gene">
        <title>A comparative genomic analysis of the alkalitolerant soil bacterium Bacillus lehensis G1.</title>
        <authorList>
            <person name="Noor Y.M."/>
            <person name="Samsulrizal N.H."/>
            <person name="Jema'on N.A."/>
            <person name="Low K.O."/>
            <person name="Ramli A.N."/>
            <person name="Alias N.I."/>
            <person name="Damis S.I."/>
            <person name="Fuzi S.F."/>
            <person name="Isa M.N."/>
            <person name="Murad A.M."/>
            <person name="Raih M.F."/>
            <person name="Bakar F.D."/>
            <person name="Najimudin N."/>
            <person name="Mahadi N.M."/>
            <person name="Illias R.M."/>
        </authorList>
    </citation>
    <scope>NUCLEOTIDE SEQUENCE [LARGE SCALE GENOMIC DNA]</scope>
    <source>
        <strain evidence="7 8">G1</strain>
    </source>
</reference>
<feature type="binding site" evidence="4">
    <location>
        <position position="99"/>
    </location>
    <ligand>
        <name>pyridoxal 5'-phosphate</name>
        <dbReference type="ChEBI" id="CHEBI:597326"/>
    </ligand>
</feature>
<dbReference type="GO" id="GO:0009435">
    <property type="term" value="P:NAD+ biosynthetic process"/>
    <property type="evidence" value="ECO:0007669"/>
    <property type="project" value="UniProtKB-UniRule"/>
</dbReference>
<feature type="binding site" evidence="4">
    <location>
        <position position="262"/>
    </location>
    <ligand>
        <name>pyridoxal 5'-phosphate</name>
        <dbReference type="ChEBI" id="CHEBI:597326"/>
    </ligand>
</feature>
<accession>A0A060M2E6</accession>
<dbReference type="KEGG" id="ble:BleG1_1691"/>
<keyword evidence="3 4" id="KW-0663">Pyridoxal phosphate</keyword>
<feature type="modified residue" description="N6-(pyridoxal phosphate)lysine" evidence="4">
    <location>
        <position position="234"/>
    </location>
</feature>
<dbReference type="STRING" id="1246626.BleG1_1691"/>
<dbReference type="Gene3D" id="3.90.1150.10">
    <property type="entry name" value="Aspartate Aminotransferase, domain 1"/>
    <property type="match status" value="1"/>
</dbReference>
<comment type="caution">
    <text evidence="4">Lacks conserved residue(s) required for the propagation of feature annotation.</text>
</comment>
<dbReference type="PANTHER" id="PTHR14084:SF0">
    <property type="entry name" value="KYNURENINASE"/>
    <property type="match status" value="1"/>
</dbReference>
<keyword evidence="8" id="KW-1185">Reference proteome</keyword>
<dbReference type="UniPathway" id="UPA00253">
    <property type="reaction ID" value="UER00329"/>
</dbReference>
<dbReference type="HAMAP" id="MF_01970">
    <property type="entry name" value="Kynureninase"/>
    <property type="match status" value="1"/>
</dbReference>
<evidence type="ECO:0000256" key="2">
    <source>
        <dbReference type="ARBA" id="ARBA00022801"/>
    </source>
</evidence>
<dbReference type="AlphaFoldDB" id="A0A060M2E6"/>
<dbReference type="eggNOG" id="COG3844">
    <property type="taxonomic scope" value="Bacteria"/>
</dbReference>
<feature type="binding site" evidence="4">
    <location>
        <position position="233"/>
    </location>
    <ligand>
        <name>pyridoxal 5'-phosphate</name>
        <dbReference type="ChEBI" id="CHEBI:597326"/>
    </ligand>
</feature>
<comment type="catalytic activity">
    <reaction evidence="4 6">
        <text>L-kynurenine + H2O = anthranilate + L-alanine + H(+)</text>
        <dbReference type="Rhea" id="RHEA:16813"/>
        <dbReference type="ChEBI" id="CHEBI:15377"/>
        <dbReference type="ChEBI" id="CHEBI:15378"/>
        <dbReference type="ChEBI" id="CHEBI:16567"/>
        <dbReference type="ChEBI" id="CHEBI:57959"/>
        <dbReference type="ChEBI" id="CHEBI:57972"/>
        <dbReference type="EC" id="3.7.1.3"/>
    </reaction>
</comment>
<dbReference type="PIRSF" id="PIRSF038800">
    <property type="entry name" value="KYNU"/>
    <property type="match status" value="1"/>
</dbReference>
<dbReference type="Gene3D" id="3.40.640.10">
    <property type="entry name" value="Type I PLP-dependent aspartate aminotransferase-like (Major domain)"/>
    <property type="match status" value="1"/>
</dbReference>
<evidence type="ECO:0000256" key="4">
    <source>
        <dbReference type="HAMAP-Rule" id="MF_01970"/>
    </source>
</evidence>
<keyword evidence="2 4" id="KW-0378">Hydrolase</keyword>
<dbReference type="GO" id="GO:0097053">
    <property type="term" value="P:L-kynurenine catabolic process"/>
    <property type="evidence" value="ECO:0007669"/>
    <property type="project" value="UniProtKB-UniRule"/>
</dbReference>
<dbReference type="RefSeq" id="WP_038479421.1">
    <property type="nucleotide sequence ID" value="NZ_CP003923.1"/>
</dbReference>
<proteinExistence type="inferred from homology"/>
<protein>
    <recommendedName>
        <fullName evidence="4 5">Kynureninase</fullName>
        <ecNumber evidence="4 5">3.7.1.3</ecNumber>
    </recommendedName>
    <alternativeName>
        <fullName evidence="4">L-kynurenine hydrolase</fullName>
    </alternativeName>
</protein>
<dbReference type="SUPFAM" id="SSF53383">
    <property type="entry name" value="PLP-dependent transferases"/>
    <property type="match status" value="1"/>
</dbReference>
<dbReference type="GO" id="GO:0030170">
    <property type="term" value="F:pyridoxal phosphate binding"/>
    <property type="evidence" value="ECO:0007669"/>
    <property type="project" value="UniProtKB-UniRule"/>
</dbReference>
<dbReference type="NCBIfam" id="TIGR01814">
    <property type="entry name" value="kynureninase"/>
    <property type="match status" value="1"/>
</dbReference>
<evidence type="ECO:0000256" key="3">
    <source>
        <dbReference type="ARBA" id="ARBA00022898"/>
    </source>
</evidence>
<comment type="cofactor">
    <cofactor evidence="4 6">
        <name>pyridoxal 5'-phosphate</name>
        <dbReference type="ChEBI" id="CHEBI:597326"/>
    </cofactor>
</comment>
<dbReference type="EMBL" id="CP003923">
    <property type="protein sequence ID" value="AIC94269.1"/>
    <property type="molecule type" value="Genomic_DNA"/>
</dbReference>
<dbReference type="GO" id="GO:0030429">
    <property type="term" value="F:kynureninase activity"/>
    <property type="evidence" value="ECO:0007669"/>
    <property type="project" value="UniProtKB-UniRule"/>
</dbReference>
<comment type="function">
    <text evidence="4 6">Catalyzes the cleavage of L-kynurenine (L-Kyn) and L-3-hydroxykynurenine (L-3OHKyn) into anthranilic acid (AA) and 3-hydroxyanthranilic acid (3-OHAA), respectively.</text>
</comment>
<dbReference type="InterPro" id="IPR015424">
    <property type="entry name" value="PyrdxlP-dep_Trfase"/>
</dbReference>
<dbReference type="OrthoDB" id="9812626at2"/>
<feature type="binding site" evidence="4">
    <location>
        <position position="208"/>
    </location>
    <ligand>
        <name>pyridoxal 5'-phosphate</name>
        <dbReference type="ChEBI" id="CHEBI:597326"/>
    </ligand>
</feature>